<dbReference type="RefSeq" id="XP_053059999.1">
    <property type="nucleotide sequence ID" value="XM_053204024.1"/>
</dbReference>
<evidence type="ECO:0000313" key="6">
    <source>
        <dbReference type="RefSeq" id="XP_053059960.1"/>
    </source>
</evidence>
<dbReference type="RefSeq" id="XP_053060039.1">
    <property type="nucleotide sequence ID" value="XM_053204064.1"/>
</dbReference>
<reference evidence="2 3" key="1">
    <citation type="submission" date="2025-05" db="UniProtKB">
        <authorList>
            <consortium name="RefSeq"/>
        </authorList>
    </citation>
    <scope>NUCLEOTIDE SEQUENCE [LARGE SCALE GENOMIC DNA]</scope>
    <source>
        <tissue evidence="3 4">Blood</tissue>
    </source>
</reference>
<dbReference type="RefSeq" id="XP_053059964.1">
    <property type="nucleotide sequence ID" value="XM_053203989.1"/>
</dbReference>
<evidence type="ECO:0000313" key="13">
    <source>
        <dbReference type="RefSeq" id="XP_053059999.1"/>
    </source>
</evidence>
<evidence type="ECO:0000313" key="2">
    <source>
        <dbReference type="Proteomes" id="UP001652583"/>
    </source>
</evidence>
<keyword evidence="2" id="KW-1185">Reference proteome</keyword>
<sequence length="303" mass="32685">MVLSSISIRNKQTKLQVVKGKGSLFLSSLRSRPERGNMPWVCWCLRLVLKAEAGKTALKRCPKETGRLNSHCLPQPLSGRFQLCATPQPIRFSFCFSTPSRRIRKESMGPSGDPPHASNLEVLRGPRPLSFSPPPPPHSAPLPHPQCSARVSTSSCAVAPPRGWGSGTAPGRDSRSHELPQLAGAPSPTDTPFLRRQPLATLCGAPASRSRSCQTAQGLSVIPNFRGSLSPRLSPKPHPSEERKRAGRGRQNSAQAPLSRHPSFPRPSPPPGPPRPCADPFYSPSHQRQGAQSLSGGMCLLIN</sequence>
<dbReference type="RefSeq" id="XP_053059967.1">
    <property type="nucleotide sequence ID" value="XM_053203992.1"/>
</dbReference>
<evidence type="ECO:0000313" key="18">
    <source>
        <dbReference type="RefSeq" id="XP_053060020.1"/>
    </source>
</evidence>
<evidence type="ECO:0000313" key="24">
    <source>
        <dbReference type="RefSeq" id="XP_053060041.1"/>
    </source>
</evidence>
<evidence type="ECO:0000313" key="21">
    <source>
        <dbReference type="RefSeq" id="XP_053060033.1"/>
    </source>
</evidence>
<evidence type="ECO:0000313" key="11">
    <source>
        <dbReference type="RefSeq" id="XP_053059980.1"/>
    </source>
</evidence>
<evidence type="ECO:0000313" key="23">
    <source>
        <dbReference type="RefSeq" id="XP_053060039.1"/>
    </source>
</evidence>
<feature type="compositionally biased region" description="Polar residues" evidence="1">
    <location>
        <begin position="209"/>
        <end position="218"/>
    </location>
</feature>
<dbReference type="RefSeq" id="XP_053060015.1">
    <property type="nucleotide sequence ID" value="XM_053204040.1"/>
</dbReference>
<dbReference type="GeneID" id="106968096"/>
<evidence type="ECO:0000313" key="22">
    <source>
        <dbReference type="RefSeq" id="XP_053060036.1"/>
    </source>
</evidence>
<evidence type="ECO:0000313" key="5">
    <source>
        <dbReference type="RefSeq" id="XP_053059957.1"/>
    </source>
</evidence>
<dbReference type="RefSeq" id="XP_053060018.1">
    <property type="nucleotide sequence ID" value="XM_053204043.1"/>
</dbReference>
<evidence type="ECO:0000313" key="14">
    <source>
        <dbReference type="RefSeq" id="XP_053060007.1"/>
    </source>
</evidence>
<evidence type="ECO:0000313" key="28">
    <source>
        <dbReference type="RefSeq" id="XP_053060057.1"/>
    </source>
</evidence>
<dbReference type="RefSeq" id="XP_053060056.1">
    <property type="nucleotide sequence ID" value="XM_053204081.1"/>
</dbReference>
<dbReference type="RefSeq" id="XP_053060022.1">
    <property type="nucleotide sequence ID" value="XM_053204047.1"/>
</dbReference>
<dbReference type="RefSeq" id="XP_053059960.1">
    <property type="nucleotide sequence ID" value="XM_053203985.1"/>
</dbReference>
<evidence type="ECO:0000313" key="7">
    <source>
        <dbReference type="RefSeq" id="XP_053059964.1"/>
    </source>
</evidence>
<feature type="compositionally biased region" description="Pro residues" evidence="1">
    <location>
        <begin position="131"/>
        <end position="144"/>
    </location>
</feature>
<accession>A0ABM3NKM7</accession>
<dbReference type="RefSeq" id="XP_053060020.1">
    <property type="nucleotide sequence ID" value="XM_053204045.1"/>
</dbReference>
<dbReference type="RefSeq" id="XP_053060036.1">
    <property type="nucleotide sequence ID" value="XM_053204061.1"/>
</dbReference>
<dbReference type="RefSeq" id="XP_053060007.1">
    <property type="nucleotide sequence ID" value="XM_053204032.1"/>
</dbReference>
<dbReference type="RefSeq" id="XP_053059971.1">
    <property type="nucleotide sequence ID" value="XM_053203996.1"/>
</dbReference>
<evidence type="ECO:0000313" key="25">
    <source>
        <dbReference type="RefSeq" id="XP_053060045.1"/>
    </source>
</evidence>
<organism evidence="2 9">
    <name type="scientific">Acinonyx jubatus</name>
    <name type="common">Cheetah</name>
    <dbReference type="NCBI Taxonomy" id="32536"/>
    <lineage>
        <taxon>Eukaryota</taxon>
        <taxon>Metazoa</taxon>
        <taxon>Chordata</taxon>
        <taxon>Craniata</taxon>
        <taxon>Vertebrata</taxon>
        <taxon>Euteleostomi</taxon>
        <taxon>Mammalia</taxon>
        <taxon>Eutheria</taxon>
        <taxon>Laurasiatheria</taxon>
        <taxon>Carnivora</taxon>
        <taxon>Feliformia</taxon>
        <taxon>Felidae</taxon>
        <taxon>Felinae</taxon>
        <taxon>Acinonyx</taxon>
    </lineage>
</organism>
<dbReference type="RefSeq" id="XP_053060030.1">
    <property type="nucleotide sequence ID" value="XM_053204055.1"/>
</dbReference>
<evidence type="ECO:0000313" key="10">
    <source>
        <dbReference type="RefSeq" id="XP_053059974.1"/>
    </source>
</evidence>
<evidence type="ECO:0000313" key="15">
    <source>
        <dbReference type="RefSeq" id="XP_053060014.1"/>
    </source>
</evidence>
<gene>
    <name evidence="3 4 5 6 7 8 9 10 11 12 13 14 15 16 17 18 19 20 21 22 23 24 25 26 27 28 29" type="primary">LOC106968096</name>
</gene>
<dbReference type="RefSeq" id="XP_053060049.1">
    <property type="nucleotide sequence ID" value="XM_053204074.1"/>
</dbReference>
<evidence type="ECO:0000313" key="17">
    <source>
        <dbReference type="RefSeq" id="XP_053060018.1"/>
    </source>
</evidence>
<evidence type="ECO:0000313" key="27">
    <source>
        <dbReference type="RefSeq" id="XP_053060056.1"/>
    </source>
</evidence>
<feature type="compositionally biased region" description="Pro residues" evidence="1">
    <location>
        <begin position="264"/>
        <end position="277"/>
    </location>
</feature>
<proteinExistence type="predicted"/>
<protein>
    <submittedName>
        <fullName evidence="3 4">Keratinocyte proline-rich protein-like</fullName>
    </submittedName>
</protein>
<feature type="compositionally biased region" description="Polar residues" evidence="1">
    <location>
        <begin position="284"/>
        <end position="295"/>
    </location>
</feature>
<dbReference type="RefSeq" id="XP_053059955.1">
    <property type="nucleotide sequence ID" value="XM_053203980.1"/>
</dbReference>
<dbReference type="RefSeq" id="XP_053059957.1">
    <property type="nucleotide sequence ID" value="XM_053203982.1"/>
</dbReference>
<feature type="region of interest" description="Disordered" evidence="1">
    <location>
        <begin position="103"/>
        <end position="194"/>
    </location>
</feature>
<evidence type="ECO:0000313" key="8">
    <source>
        <dbReference type="RefSeq" id="XP_053059967.1"/>
    </source>
</evidence>
<evidence type="ECO:0000256" key="1">
    <source>
        <dbReference type="SAM" id="MobiDB-lite"/>
    </source>
</evidence>
<name>A0ABM3NKM7_ACIJB</name>
<dbReference type="Proteomes" id="UP001652583">
    <property type="component" value="Chromosome C1"/>
</dbReference>
<dbReference type="RefSeq" id="XP_053060057.1">
    <property type="nucleotide sequence ID" value="XM_053204082.1"/>
</dbReference>
<dbReference type="RefSeq" id="XP_053059974.1">
    <property type="nucleotide sequence ID" value="XM_053203999.1"/>
</dbReference>
<dbReference type="RefSeq" id="XP_053060014.1">
    <property type="nucleotide sequence ID" value="XM_053204039.1"/>
</dbReference>
<evidence type="ECO:0000313" key="16">
    <source>
        <dbReference type="RefSeq" id="XP_053060015.1"/>
    </source>
</evidence>
<dbReference type="RefSeq" id="XP_053059952.1">
    <property type="nucleotide sequence ID" value="XM_053203977.1"/>
</dbReference>
<evidence type="ECO:0000313" key="3">
    <source>
        <dbReference type="RefSeq" id="XP_053059952.1"/>
    </source>
</evidence>
<evidence type="ECO:0000313" key="12">
    <source>
        <dbReference type="RefSeq" id="XP_053059991.1"/>
    </source>
</evidence>
<evidence type="ECO:0000313" key="4">
    <source>
        <dbReference type="RefSeq" id="XP_053059955.1"/>
    </source>
</evidence>
<dbReference type="RefSeq" id="XP_053060041.1">
    <property type="nucleotide sequence ID" value="XM_053204066.1"/>
</dbReference>
<dbReference type="RefSeq" id="XP_053059991.1">
    <property type="nucleotide sequence ID" value="XM_053204016.1"/>
</dbReference>
<evidence type="ECO:0000313" key="26">
    <source>
        <dbReference type="RefSeq" id="XP_053060049.1"/>
    </source>
</evidence>
<dbReference type="RefSeq" id="XP_053059980.1">
    <property type="nucleotide sequence ID" value="XM_053204005.1"/>
</dbReference>
<dbReference type="RefSeq" id="XP_053060033.1">
    <property type="nucleotide sequence ID" value="XM_053204058.1"/>
</dbReference>
<evidence type="ECO:0000313" key="20">
    <source>
        <dbReference type="RefSeq" id="XP_053060030.1"/>
    </source>
</evidence>
<evidence type="ECO:0000313" key="29">
    <source>
        <dbReference type="RefSeq" id="XP_053060062.1"/>
    </source>
</evidence>
<evidence type="ECO:0000313" key="19">
    <source>
        <dbReference type="RefSeq" id="XP_053060022.1"/>
    </source>
</evidence>
<dbReference type="RefSeq" id="XP_053060062.1">
    <property type="nucleotide sequence ID" value="XM_053204087.1"/>
</dbReference>
<feature type="region of interest" description="Disordered" evidence="1">
    <location>
        <begin position="206"/>
        <end position="303"/>
    </location>
</feature>
<evidence type="ECO:0000313" key="9">
    <source>
        <dbReference type="RefSeq" id="XP_053059971.1"/>
    </source>
</evidence>
<dbReference type="RefSeq" id="XP_053060045.1">
    <property type="nucleotide sequence ID" value="XM_053204070.1"/>
</dbReference>